<evidence type="ECO:0008006" key="4">
    <source>
        <dbReference type="Google" id="ProtNLM"/>
    </source>
</evidence>
<gene>
    <name evidence="1" type="ORF">DCAR_028197</name>
    <name evidence="2" type="ORF">DCAR_0831209</name>
</gene>
<proteinExistence type="predicted"/>
<protein>
    <recommendedName>
        <fullName evidence="4">Autophagy-related protein</fullName>
    </recommendedName>
</protein>
<evidence type="ECO:0000313" key="3">
    <source>
        <dbReference type="Proteomes" id="UP000077755"/>
    </source>
</evidence>
<keyword evidence="3" id="KW-1185">Reference proteome</keyword>
<accession>A0A175YMM0</accession>
<reference evidence="2" key="2">
    <citation type="submission" date="2022-03" db="EMBL/GenBank/DDBJ databases">
        <title>Draft title - Genomic analysis of global carrot germplasm unveils the trajectory of domestication and the origin of high carotenoid orange carrot.</title>
        <authorList>
            <person name="Iorizzo M."/>
            <person name="Ellison S."/>
            <person name="Senalik D."/>
            <person name="Macko-Podgorni A."/>
            <person name="Grzebelus D."/>
            <person name="Bostan H."/>
            <person name="Rolling W."/>
            <person name="Curaba J."/>
            <person name="Simon P."/>
        </authorList>
    </citation>
    <scope>NUCLEOTIDE SEQUENCE</scope>
    <source>
        <tissue evidence="2">Leaf</tissue>
    </source>
</reference>
<sequence length="66" mass="7734">MSRTYSLCSIVEHKDPIFDKLMSSVYEEYKDEDGCFYITISGEKKDLLPEPIPSNIMTWTFYAQDI</sequence>
<dbReference type="AlphaFoldDB" id="A0A175YMM0"/>
<evidence type="ECO:0000313" key="2">
    <source>
        <dbReference type="EMBL" id="WOH11718.1"/>
    </source>
</evidence>
<dbReference type="Gene3D" id="3.10.20.90">
    <property type="entry name" value="Phosphatidylinositol 3-kinase Catalytic Subunit, Chain A, domain 1"/>
    <property type="match status" value="1"/>
</dbReference>
<evidence type="ECO:0000313" key="1">
    <source>
        <dbReference type="EMBL" id="KZM84381.1"/>
    </source>
</evidence>
<organism evidence="1">
    <name type="scientific">Daucus carota subsp. sativus</name>
    <name type="common">Carrot</name>
    <dbReference type="NCBI Taxonomy" id="79200"/>
    <lineage>
        <taxon>Eukaryota</taxon>
        <taxon>Viridiplantae</taxon>
        <taxon>Streptophyta</taxon>
        <taxon>Embryophyta</taxon>
        <taxon>Tracheophyta</taxon>
        <taxon>Spermatophyta</taxon>
        <taxon>Magnoliopsida</taxon>
        <taxon>eudicotyledons</taxon>
        <taxon>Gunneridae</taxon>
        <taxon>Pentapetalae</taxon>
        <taxon>asterids</taxon>
        <taxon>campanulids</taxon>
        <taxon>Apiales</taxon>
        <taxon>Apiaceae</taxon>
        <taxon>Apioideae</taxon>
        <taxon>Scandiceae</taxon>
        <taxon>Daucinae</taxon>
        <taxon>Daucus</taxon>
        <taxon>Daucus sect. Daucus</taxon>
    </lineage>
</organism>
<name>A0A175YMM0_DAUCS</name>
<dbReference type="Proteomes" id="UP000077755">
    <property type="component" value="Chromosome 8"/>
</dbReference>
<dbReference type="EMBL" id="LNRQ01000008">
    <property type="protein sequence ID" value="KZM84381.1"/>
    <property type="molecule type" value="Genomic_DNA"/>
</dbReference>
<dbReference type="Gramene" id="KZM84381">
    <property type="protein sequence ID" value="KZM84381"/>
    <property type="gene ID" value="DCAR_028197"/>
</dbReference>
<dbReference type="EMBL" id="CP093350">
    <property type="protein sequence ID" value="WOH11718.1"/>
    <property type="molecule type" value="Genomic_DNA"/>
</dbReference>
<reference evidence="1" key="1">
    <citation type="journal article" date="2016" name="Nat. Genet.">
        <title>A high-quality carrot genome assembly provides new insights into carotenoid accumulation and asterid genome evolution.</title>
        <authorList>
            <person name="Iorizzo M."/>
            <person name="Ellison S."/>
            <person name="Senalik D."/>
            <person name="Zeng P."/>
            <person name="Satapoomin P."/>
            <person name="Huang J."/>
            <person name="Bowman M."/>
            <person name="Iovene M."/>
            <person name="Sanseverino W."/>
            <person name="Cavagnaro P."/>
            <person name="Yildiz M."/>
            <person name="Macko-Podgorni A."/>
            <person name="Moranska E."/>
            <person name="Grzebelus E."/>
            <person name="Grzebelus D."/>
            <person name="Ashrafi H."/>
            <person name="Zheng Z."/>
            <person name="Cheng S."/>
            <person name="Spooner D."/>
            <person name="Van Deynze A."/>
            <person name="Simon P."/>
        </authorList>
    </citation>
    <scope>NUCLEOTIDE SEQUENCE [LARGE SCALE GENOMIC DNA]</scope>
    <source>
        <tissue evidence="1">Leaf</tissue>
    </source>
</reference>